<evidence type="ECO:0000256" key="1">
    <source>
        <dbReference type="SAM" id="SignalP"/>
    </source>
</evidence>
<dbReference type="VEuPathDB" id="FungiDB:MELLADRAFT_69769"/>
<feature type="chain" id="PRO_5003322142" description="Secreted protein" evidence="1">
    <location>
        <begin position="33"/>
        <end position="495"/>
    </location>
</feature>
<feature type="signal peptide" evidence="1">
    <location>
        <begin position="1"/>
        <end position="32"/>
    </location>
</feature>
<reference evidence="3" key="1">
    <citation type="journal article" date="2011" name="Proc. Natl. Acad. Sci. U.S.A.">
        <title>Obligate biotrophy features unraveled by the genomic analysis of rust fungi.</title>
        <authorList>
            <person name="Duplessis S."/>
            <person name="Cuomo C.A."/>
            <person name="Lin Y.-C."/>
            <person name="Aerts A."/>
            <person name="Tisserant E."/>
            <person name="Veneault-Fourrey C."/>
            <person name="Joly D.L."/>
            <person name="Hacquard S."/>
            <person name="Amselem J."/>
            <person name="Cantarel B.L."/>
            <person name="Chiu R."/>
            <person name="Coutinho P.M."/>
            <person name="Feau N."/>
            <person name="Field M."/>
            <person name="Frey P."/>
            <person name="Gelhaye E."/>
            <person name="Goldberg J."/>
            <person name="Grabherr M.G."/>
            <person name="Kodira C.D."/>
            <person name="Kohler A."/>
            <person name="Kuees U."/>
            <person name="Lindquist E.A."/>
            <person name="Lucas S.M."/>
            <person name="Mago R."/>
            <person name="Mauceli E."/>
            <person name="Morin E."/>
            <person name="Murat C."/>
            <person name="Pangilinan J.L."/>
            <person name="Park R."/>
            <person name="Pearson M."/>
            <person name="Quesneville H."/>
            <person name="Rouhier N."/>
            <person name="Sakthikumar S."/>
            <person name="Salamov A.A."/>
            <person name="Schmutz J."/>
            <person name="Selles B."/>
            <person name="Shapiro H."/>
            <person name="Tanguay P."/>
            <person name="Tuskan G.A."/>
            <person name="Henrissat B."/>
            <person name="Van de Peer Y."/>
            <person name="Rouze P."/>
            <person name="Ellis J.G."/>
            <person name="Dodds P.N."/>
            <person name="Schein J.E."/>
            <person name="Zhong S."/>
            <person name="Hamelin R.C."/>
            <person name="Grigoriev I.V."/>
            <person name="Szabo L.J."/>
            <person name="Martin F."/>
        </authorList>
    </citation>
    <scope>NUCLEOTIDE SEQUENCE [LARGE SCALE GENOMIC DNA]</scope>
    <source>
        <strain evidence="3">98AG31 / pathotype 3-4-7</strain>
    </source>
</reference>
<accession>F4SC41</accession>
<evidence type="ECO:0000313" key="2">
    <source>
        <dbReference type="EMBL" id="EGF97793.1"/>
    </source>
</evidence>
<dbReference type="RefSeq" id="XP_007418935.1">
    <property type="nucleotide sequence ID" value="XM_007418873.1"/>
</dbReference>
<sequence length="495" mass="57481">MISYRIMKQNFLLYTLVLSILQLELYQNGVQSMDLEIKEDYLLDIGRSSSESAELVHNQGIEISGVKSNDDFGKKEVQFQNKVQESDLDEFHNFWNQDDDYMPLKGSSSVMLQNLNNLLTSEKSHWAEKVLDLFKEVKVHKKGGMILPNLNHLLTSESFHWAEKVLNLFKEVKVNKRGGMEDIPEKLKLLHILNKLIRYCQVPLKAVQVVWFQLQRFECSGGSPSSKNFPFSWPVIFKNTLGLYEDKLISQIRSMDPRKDYVEFESMKSTFEDYGLQLTEDWLEEDQKKLFILWTSKFQLYSKIKDKPLLQEMIETQVIQTSLIEDVQTLSSSAGSYHDGPKGMAESCLKNHSRVLMDYMKCPEYSETSYLFISLVNQFKPYGLEIDPWSNTEDGTKILSFWATYINVFLKMKSLGETHSLQLVIDELVKEDIKETSLIMESFLLDQGEKEFNQNEPVLFEFLKYFSERSKSQSRQNLALKALGDFEKSIISGKT</sequence>
<protein>
    <recommendedName>
        <fullName evidence="4">Secreted protein</fullName>
    </recommendedName>
</protein>
<evidence type="ECO:0008006" key="4">
    <source>
        <dbReference type="Google" id="ProtNLM"/>
    </source>
</evidence>
<dbReference type="InParanoid" id="F4SC41"/>
<dbReference type="HOGENOM" id="CLU_551030_0_0_1"/>
<gene>
    <name evidence="2" type="ORF">MELLADRAFT_69769</name>
</gene>
<dbReference type="GeneID" id="18931314"/>
<dbReference type="AlphaFoldDB" id="F4SC41"/>
<proteinExistence type="predicted"/>
<keyword evidence="1" id="KW-0732">Signal</keyword>
<dbReference type="EMBL" id="GL883199">
    <property type="protein sequence ID" value="EGF97793.1"/>
    <property type="molecule type" value="Genomic_DNA"/>
</dbReference>
<keyword evidence="3" id="KW-1185">Reference proteome</keyword>
<evidence type="ECO:0000313" key="3">
    <source>
        <dbReference type="Proteomes" id="UP000001072"/>
    </source>
</evidence>
<dbReference type="OrthoDB" id="10464052at2759"/>
<organism evidence="3">
    <name type="scientific">Melampsora larici-populina (strain 98AG31 / pathotype 3-4-7)</name>
    <name type="common">Poplar leaf rust fungus</name>
    <dbReference type="NCBI Taxonomy" id="747676"/>
    <lineage>
        <taxon>Eukaryota</taxon>
        <taxon>Fungi</taxon>
        <taxon>Dikarya</taxon>
        <taxon>Basidiomycota</taxon>
        <taxon>Pucciniomycotina</taxon>
        <taxon>Pucciniomycetes</taxon>
        <taxon>Pucciniales</taxon>
        <taxon>Melampsoraceae</taxon>
        <taxon>Melampsora</taxon>
    </lineage>
</organism>
<name>F4SC41_MELLP</name>
<dbReference type="KEGG" id="mlr:MELLADRAFT_69769"/>
<dbReference type="Proteomes" id="UP000001072">
    <property type="component" value="Unassembled WGS sequence"/>
</dbReference>